<gene>
    <name evidence="2" type="ORF">UMAG_12310</name>
</gene>
<dbReference type="InParanoid" id="A0A0D1DQE7"/>
<organism evidence="2 3">
    <name type="scientific">Mycosarcoma maydis</name>
    <name type="common">Corn smut fungus</name>
    <name type="synonym">Ustilago maydis</name>
    <dbReference type="NCBI Taxonomy" id="5270"/>
    <lineage>
        <taxon>Eukaryota</taxon>
        <taxon>Fungi</taxon>
        <taxon>Dikarya</taxon>
        <taxon>Basidiomycota</taxon>
        <taxon>Ustilaginomycotina</taxon>
        <taxon>Ustilaginomycetes</taxon>
        <taxon>Ustilaginales</taxon>
        <taxon>Ustilaginaceae</taxon>
        <taxon>Mycosarcoma</taxon>
    </lineage>
</organism>
<keyword evidence="3" id="KW-1185">Reference proteome</keyword>
<dbReference type="KEGG" id="uma:UMAG_12310"/>
<name>A0A0D1DQE7_MYCMD</name>
<sequence length="245" mass="27341">MNKSLDELRSDLLRISPAHPSSKPPQWLSRLLERVPGLPTDVLPHRRSAHADLQGAIAAASFHPAIEACLHLINFWFVPAANGGAGERKSAKALNLQCLLELPRDLQLTAHGLTDLVFLTTLAGEAASAKVGGQTHVNRKMEKYYRETTLTEVKINNSQSAFSLDELQELFRKFSPAAVQGRVQFELVWLLKCMVEDFGWHEYSMVDTVNAFQVESTSARERVDDGRKSKASNMVFNPSQGQRKF</sequence>
<dbReference type="EMBL" id="CM003157">
    <property type="protein sequence ID" value="KIS66629.1"/>
    <property type="molecule type" value="Genomic_DNA"/>
</dbReference>
<reference evidence="2 3" key="1">
    <citation type="journal article" date="2006" name="Nature">
        <title>Insights from the genome of the biotrophic fungal plant pathogen Ustilago maydis.</title>
        <authorList>
            <person name="Kamper J."/>
            <person name="Kahmann R."/>
            <person name="Bolker M."/>
            <person name="Ma L.J."/>
            <person name="Brefort T."/>
            <person name="Saville B.J."/>
            <person name="Banuett F."/>
            <person name="Kronstad J.W."/>
            <person name="Gold S.E."/>
            <person name="Muller O."/>
            <person name="Perlin M.H."/>
            <person name="Wosten H.A."/>
            <person name="de Vries R."/>
            <person name="Ruiz-Herrera J."/>
            <person name="Reynaga-Pena C.G."/>
            <person name="Snetselaar K."/>
            <person name="McCann M."/>
            <person name="Perez-Martin J."/>
            <person name="Feldbrugge M."/>
            <person name="Basse C.W."/>
            <person name="Steinberg G."/>
            <person name="Ibeas J.I."/>
            <person name="Holloman W."/>
            <person name="Guzman P."/>
            <person name="Farman M."/>
            <person name="Stajich J.E."/>
            <person name="Sentandreu R."/>
            <person name="Gonzalez-Prieto J.M."/>
            <person name="Kennell J.C."/>
            <person name="Molina L."/>
            <person name="Schirawski J."/>
            <person name="Mendoza-Mendoza A."/>
            <person name="Greilinger D."/>
            <person name="Munch K."/>
            <person name="Rossel N."/>
            <person name="Scherer M."/>
            <person name="Vranes M."/>
            <person name="Ladendorf O."/>
            <person name="Vincon V."/>
            <person name="Fuchs U."/>
            <person name="Sandrock B."/>
            <person name="Meng S."/>
            <person name="Ho E.C."/>
            <person name="Cahill M.J."/>
            <person name="Boyce K.J."/>
            <person name="Klose J."/>
            <person name="Klosterman S.J."/>
            <person name="Deelstra H.J."/>
            <person name="Ortiz-Castellanos L."/>
            <person name="Li W."/>
            <person name="Sanchez-Alonso P."/>
            <person name="Schreier P.H."/>
            <person name="Hauser-Hahn I."/>
            <person name="Vaupel M."/>
            <person name="Koopmann E."/>
            <person name="Friedrich G."/>
            <person name="Voss H."/>
            <person name="Schluter T."/>
            <person name="Margolis J."/>
            <person name="Platt D."/>
            <person name="Swimmer C."/>
            <person name="Gnirke A."/>
            <person name="Chen F."/>
            <person name="Vysotskaia V."/>
            <person name="Mannhaupt G."/>
            <person name="Guldener U."/>
            <person name="Munsterkotter M."/>
            <person name="Haase D."/>
            <person name="Oesterheld M."/>
            <person name="Mewes H.W."/>
            <person name="Mauceli E.W."/>
            <person name="DeCaprio D."/>
            <person name="Wade C.M."/>
            <person name="Butler J."/>
            <person name="Young S."/>
            <person name="Jaffe D.B."/>
            <person name="Calvo S."/>
            <person name="Nusbaum C."/>
            <person name="Galagan J."/>
            <person name="Birren B.W."/>
        </authorList>
    </citation>
    <scope>NUCLEOTIDE SEQUENCE [LARGE SCALE GENOMIC DNA]</scope>
    <source>
        <strain evidence="3">DSM 14603 / FGSC 9021 / UM521</strain>
    </source>
</reference>
<protein>
    <submittedName>
        <fullName evidence="2">Uncharacterized protein</fullName>
    </submittedName>
</protein>
<accession>A0A0D1DQE7</accession>
<dbReference type="GeneID" id="23568055"/>
<proteinExistence type="predicted"/>
<evidence type="ECO:0000313" key="2">
    <source>
        <dbReference type="EMBL" id="KIS66629.1"/>
    </source>
</evidence>
<evidence type="ECO:0000256" key="1">
    <source>
        <dbReference type="SAM" id="MobiDB-lite"/>
    </source>
</evidence>
<evidence type="ECO:0000313" key="3">
    <source>
        <dbReference type="Proteomes" id="UP000000561"/>
    </source>
</evidence>
<dbReference type="OrthoDB" id="2306919at2759"/>
<dbReference type="RefSeq" id="XP_011391971.1">
    <property type="nucleotide sequence ID" value="XM_011393669.1"/>
</dbReference>
<dbReference type="VEuPathDB" id="FungiDB:UMAG_12310"/>
<dbReference type="AlphaFoldDB" id="A0A0D1DQE7"/>
<feature type="compositionally biased region" description="Polar residues" evidence="1">
    <location>
        <begin position="231"/>
        <end position="245"/>
    </location>
</feature>
<feature type="region of interest" description="Disordered" evidence="1">
    <location>
        <begin position="223"/>
        <end position="245"/>
    </location>
</feature>
<dbReference type="Proteomes" id="UP000000561">
    <property type="component" value="Chromosome 18"/>
</dbReference>